<sequence>MSGNTELIKQIIKNTNVNFLLGAGCSYRVKKEEGKLNFPIMSDLRTFITGDDKIKEVIKMLDDSKRIENDQYDQVKKIFDNYLIPDGSNIEKFLSILEGADLYIFDDKFKGEVKKIQEYIKKLILDRIKNSDEDTVLDIFKNFYRGIIELRDVAYENKHSIKVFTTNYDMLNERALEELNIHYYSGFYGITKRKFNIAYYNYEYVDSFNVGKKELVVSCNHMNLYKLHGSISWCLKDGELYEKNPFEKEFLPEIIYPSVAKFEHTNLITYYSALMREFADSICKKDTTLVVSGTSMGDAHINKIIENALTIDSFTLILFMALPNEIEEMREKYKEMKNVHVYDESADFSVLADLLNNIKGE</sequence>
<gene>
    <name evidence="1" type="ORF">CP373A1_12980</name>
</gene>
<accession>A0A1B8RMA5</accession>
<dbReference type="RefSeq" id="WP_065254682.1">
    <property type="nucleotide sequence ID" value="NZ_JADNCW010000006.1"/>
</dbReference>
<dbReference type="OrthoDB" id="9808492at2"/>
<evidence type="ECO:0000313" key="1">
    <source>
        <dbReference type="EMBL" id="OBY10009.1"/>
    </source>
</evidence>
<keyword evidence="2" id="KW-1185">Reference proteome</keyword>
<evidence type="ECO:0000313" key="2">
    <source>
        <dbReference type="Proteomes" id="UP000092714"/>
    </source>
</evidence>
<dbReference type="Proteomes" id="UP000092714">
    <property type="component" value="Unassembled WGS sequence"/>
</dbReference>
<dbReference type="Pfam" id="PF13289">
    <property type="entry name" value="SIR2_2"/>
    <property type="match status" value="1"/>
</dbReference>
<dbReference type="AlphaFoldDB" id="A0A1B8RMA5"/>
<dbReference type="EMBL" id="MAPZ01000025">
    <property type="protein sequence ID" value="OBY10009.1"/>
    <property type="molecule type" value="Genomic_DNA"/>
</dbReference>
<name>A0A1B8RMA5_9CLOT</name>
<dbReference type="InterPro" id="IPR029035">
    <property type="entry name" value="DHS-like_NAD/FAD-binding_dom"/>
</dbReference>
<comment type="caution">
    <text evidence="1">The sequence shown here is derived from an EMBL/GenBank/DDBJ whole genome shotgun (WGS) entry which is preliminary data.</text>
</comment>
<protein>
    <submittedName>
        <fullName evidence="1">Uncharacterized protein</fullName>
    </submittedName>
</protein>
<dbReference type="SUPFAM" id="SSF52467">
    <property type="entry name" value="DHS-like NAD/FAD-binding domain"/>
    <property type="match status" value="1"/>
</dbReference>
<reference evidence="1 2" key="1">
    <citation type="submission" date="2016-06" db="EMBL/GenBank/DDBJ databases">
        <authorList>
            <person name="Kjaerup R.B."/>
            <person name="Dalgaard T.S."/>
            <person name="Juul-Madsen H.R."/>
        </authorList>
    </citation>
    <scope>NUCLEOTIDE SEQUENCE [LARGE SCALE GENOMIC DNA]</scope>
    <source>
        <strain evidence="1 2">373-A1</strain>
    </source>
</reference>
<proteinExistence type="predicted"/>
<organism evidence="1 2">
    <name type="scientific">Clostridium paraputrificum</name>
    <dbReference type="NCBI Taxonomy" id="29363"/>
    <lineage>
        <taxon>Bacteria</taxon>
        <taxon>Bacillati</taxon>
        <taxon>Bacillota</taxon>
        <taxon>Clostridia</taxon>
        <taxon>Eubacteriales</taxon>
        <taxon>Clostridiaceae</taxon>
        <taxon>Clostridium</taxon>
    </lineage>
</organism>